<proteinExistence type="predicted"/>
<evidence type="ECO:0000256" key="2">
    <source>
        <dbReference type="SAM" id="SignalP"/>
    </source>
</evidence>
<feature type="transmembrane region" description="Helical" evidence="1">
    <location>
        <begin position="236"/>
        <end position="258"/>
    </location>
</feature>
<keyword evidence="4" id="KW-1185">Reference proteome</keyword>
<accession>A0A9X3LVS1</accession>
<keyword evidence="1" id="KW-1133">Transmembrane helix</keyword>
<name>A0A9X3LVS1_9CORY</name>
<evidence type="ECO:0000313" key="3">
    <source>
        <dbReference type="EMBL" id="MCZ9294704.1"/>
    </source>
</evidence>
<dbReference type="Proteomes" id="UP001146468">
    <property type="component" value="Unassembled WGS sequence"/>
</dbReference>
<dbReference type="RefSeq" id="WP_269966121.1">
    <property type="nucleotide sequence ID" value="NZ_JAKMUS010000017.1"/>
</dbReference>
<feature type="chain" id="PRO_5040966990" description="Secreted protein" evidence="2">
    <location>
        <begin position="28"/>
        <end position="269"/>
    </location>
</feature>
<evidence type="ECO:0000313" key="4">
    <source>
        <dbReference type="Proteomes" id="UP001146468"/>
    </source>
</evidence>
<dbReference type="EMBL" id="JAKMUS010000017">
    <property type="protein sequence ID" value="MCZ9294704.1"/>
    <property type="molecule type" value="Genomic_DNA"/>
</dbReference>
<comment type="caution">
    <text evidence="3">The sequence shown here is derived from an EMBL/GenBank/DDBJ whole genome shotgun (WGS) entry which is preliminary data.</text>
</comment>
<feature type="signal peptide" evidence="2">
    <location>
        <begin position="1"/>
        <end position="27"/>
    </location>
</feature>
<protein>
    <recommendedName>
        <fullName evidence="5">Secreted protein</fullName>
    </recommendedName>
</protein>
<sequence>MFIRRSAVAAATAAAVVTGAVAVPAQAYTVDYNKETDKCTISFTERDQERINEAYKNVYGLLADQLVKTLGEKESTARYSQEQRKEDVDVYVTWAKTADDPYGWSKDPEVAKAQDRLWKYERKNYNMFVALIKASRKDVITQGEEVISREEAKQRGETLGLDLKAILKDLGLTGILGSVFGGVEDITHSVKIMMRDDVLQVAGPIGAYNKALTACAESKSESSSVPAGSSLSINGLIGAVIAGIVGLVLVAAGIGFAVRPAVDDFLGRG</sequence>
<evidence type="ECO:0008006" key="5">
    <source>
        <dbReference type="Google" id="ProtNLM"/>
    </source>
</evidence>
<dbReference type="AlphaFoldDB" id="A0A9X3LVS1"/>
<organism evidence="3 4">
    <name type="scientific">Corynebacterium meitnerae</name>
    <dbReference type="NCBI Taxonomy" id="2913498"/>
    <lineage>
        <taxon>Bacteria</taxon>
        <taxon>Bacillati</taxon>
        <taxon>Actinomycetota</taxon>
        <taxon>Actinomycetes</taxon>
        <taxon>Mycobacteriales</taxon>
        <taxon>Corynebacteriaceae</taxon>
        <taxon>Corynebacterium</taxon>
    </lineage>
</organism>
<gene>
    <name evidence="3" type="ORF">L8U60_09430</name>
</gene>
<keyword evidence="1" id="KW-0812">Transmembrane</keyword>
<keyword evidence="1" id="KW-0472">Membrane</keyword>
<evidence type="ECO:0000256" key="1">
    <source>
        <dbReference type="SAM" id="Phobius"/>
    </source>
</evidence>
<reference evidence="3" key="1">
    <citation type="submission" date="2022-02" db="EMBL/GenBank/DDBJ databases">
        <title>Corynebacterium sp. from urogenital microbiome.</title>
        <authorList>
            <person name="Cappelli E.A."/>
            <person name="Ribeiro T.G."/>
            <person name="Peixe L."/>
        </authorList>
    </citation>
    <scope>NUCLEOTIDE SEQUENCE</scope>
    <source>
        <strain evidence="3">C8Ua_172</strain>
    </source>
</reference>
<keyword evidence="2" id="KW-0732">Signal</keyword>